<keyword evidence="3" id="KW-1185">Reference proteome</keyword>
<dbReference type="Gene3D" id="3.40.50.300">
    <property type="entry name" value="P-loop containing nucleotide triphosphate hydrolases"/>
    <property type="match status" value="2"/>
</dbReference>
<gene>
    <name evidence="2" type="ORF">AAM37_gp36</name>
</gene>
<dbReference type="PROSITE" id="PS51194">
    <property type="entry name" value="HELICASE_CTER"/>
    <property type="match status" value="1"/>
</dbReference>
<keyword evidence="2" id="KW-0347">Helicase</keyword>
<dbReference type="GO" id="GO:0016787">
    <property type="term" value="F:hydrolase activity"/>
    <property type="evidence" value="ECO:0007669"/>
    <property type="project" value="InterPro"/>
</dbReference>
<keyword evidence="2" id="KW-0067">ATP-binding</keyword>
<organism evidence="2 3">
    <name type="scientific">Pantoea phage vB_PagM_AAM37</name>
    <dbReference type="NCBI Taxonomy" id="2588093"/>
    <lineage>
        <taxon>Viruses</taxon>
        <taxon>Duplodnaviria</taxon>
        <taxon>Heunggongvirae</taxon>
        <taxon>Uroviricota</taxon>
        <taxon>Caudoviricetes</taxon>
        <taxon>Dibbivirus</taxon>
        <taxon>Dibbivirus AAM37</taxon>
    </lineage>
</organism>
<evidence type="ECO:0000313" key="2">
    <source>
        <dbReference type="EMBL" id="QDH45707.1"/>
    </source>
</evidence>
<dbReference type="Pfam" id="PF04851">
    <property type="entry name" value="ResIII"/>
    <property type="match status" value="1"/>
</dbReference>
<proteinExistence type="predicted"/>
<dbReference type="Proteomes" id="UP000317930">
    <property type="component" value="Segment"/>
</dbReference>
<name>A0A513ZYE8_9CAUD</name>
<dbReference type="GO" id="GO:0005524">
    <property type="term" value="F:ATP binding"/>
    <property type="evidence" value="ECO:0007669"/>
    <property type="project" value="InterPro"/>
</dbReference>
<protein>
    <submittedName>
        <fullName evidence="2">ATP-dependent DNA helicase</fullName>
    </submittedName>
</protein>
<reference evidence="2 3" key="1">
    <citation type="submission" date="2019-04" db="EMBL/GenBank/DDBJ databases">
        <title>Complete genome sequence of Pantoea sp. infecting bacteriophage vB_PagM_AAM37.</title>
        <authorList>
            <person name="Truncaite L."/>
            <person name="Simoliuniene M."/>
            <person name="Zajanckauskaite A."/>
            <person name="Meskys R."/>
            <person name="Simoliunas E."/>
        </authorList>
    </citation>
    <scope>NUCLEOTIDE SEQUENCE [LARGE SCALE GENOMIC DNA]</scope>
    <source>
        <strain evidence="2">AAM37</strain>
    </source>
</reference>
<dbReference type="PANTHER" id="PTHR47396">
    <property type="entry name" value="TYPE I RESTRICTION ENZYME ECOKI R PROTEIN"/>
    <property type="match status" value="1"/>
</dbReference>
<dbReference type="InterPro" id="IPR027417">
    <property type="entry name" value="P-loop_NTPase"/>
</dbReference>
<dbReference type="InterPro" id="IPR006935">
    <property type="entry name" value="Helicase/UvrB_N"/>
</dbReference>
<feature type="domain" description="Helicase C-terminal" evidence="1">
    <location>
        <begin position="316"/>
        <end position="464"/>
    </location>
</feature>
<accession>A0A513ZYE8</accession>
<dbReference type="InterPro" id="IPR050742">
    <property type="entry name" value="Helicase_Restrict-Modif_Enz"/>
</dbReference>
<dbReference type="EMBL" id="MK798143">
    <property type="protein sequence ID" value="QDH45707.1"/>
    <property type="molecule type" value="Genomic_DNA"/>
</dbReference>
<dbReference type="GO" id="GO:0004386">
    <property type="term" value="F:helicase activity"/>
    <property type="evidence" value="ECO:0007669"/>
    <property type="project" value="UniProtKB-KW"/>
</dbReference>
<keyword evidence="2" id="KW-0378">Hydrolase</keyword>
<dbReference type="PANTHER" id="PTHR47396:SF1">
    <property type="entry name" value="ATP-DEPENDENT HELICASE IRC3-RELATED"/>
    <property type="match status" value="1"/>
</dbReference>
<evidence type="ECO:0000313" key="3">
    <source>
        <dbReference type="Proteomes" id="UP000317930"/>
    </source>
</evidence>
<evidence type="ECO:0000259" key="1">
    <source>
        <dbReference type="PROSITE" id="PS51194"/>
    </source>
</evidence>
<dbReference type="InterPro" id="IPR001650">
    <property type="entry name" value="Helicase_C-like"/>
</dbReference>
<sequence>MLSIEKQIADTDLQEMIRLFPNAPYEPYSYQLAVYGVAAAEIRSYSHPFIIKAAVSAGKTTIISLLTTTVQRLNMPAMVLSRQGEIVEQDAAEMWNFGVKNSIFCASLNMKSTSNKIIVGSEKTVSNALMNELEHFAPLVLLIDECQHVDVDDLITSEQRIVRKAISTIDDQGEPIEVETEYQGETYEDMIEAGRSQYTIIIRTLQERCQRIHGRRMRICGLTGTDFRGVQPIINEDLNTPGFWRKAVCDISTDYLVKFGAVVPTHFGDTGSLHYDLAQFRSSGADGDAEFSAEKMRQMQSAIHDQESMTKEIMMDVYQRTLHRNSVLVTCAGKRHCEEAAAALPPGTTYCIITDATGDKQRRQYLRDVYDGKIKFTFQVGCLTTGINIPIWDTGVILRKIGSLTLLVQLIGRTMRKLKKEQIAAGIVKKDAMILDYSETMEELGELYFNPVLEQYHYEIASQKKEFKHCPACQKMGKIGKNGEHARRCINEHGIAPARLLSRDEWPKGYLLRPARKRRYSYPTERCEYFWKFRVCEDTLDNTGRLIKSGCETRNDITARFCRCCSGTLIDPNDNLSKKHYTENDYYDVVRFRITPTKNQTSLIFEYMLQDPKDGRSFRASEMFSPASDNNVAIRLWRDACSTHIPNSELAKQVGSIRNAIAVMQYVSEFHSPIKTTHRKGKGGKDILHKKVFA</sequence>
<dbReference type="GO" id="GO:0003677">
    <property type="term" value="F:DNA binding"/>
    <property type="evidence" value="ECO:0007669"/>
    <property type="project" value="InterPro"/>
</dbReference>
<dbReference type="Pfam" id="PF00271">
    <property type="entry name" value="Helicase_C"/>
    <property type="match status" value="1"/>
</dbReference>
<dbReference type="SUPFAM" id="SSF52540">
    <property type="entry name" value="P-loop containing nucleoside triphosphate hydrolases"/>
    <property type="match status" value="1"/>
</dbReference>
<keyword evidence="2" id="KW-0547">Nucleotide-binding</keyword>